<name>A0AAW0D1P8_9AGAR</name>
<evidence type="ECO:0000313" key="3">
    <source>
        <dbReference type="EMBL" id="KAK7045300.1"/>
    </source>
</evidence>
<dbReference type="PANTHER" id="PTHR22642">
    <property type="entry name" value="IMIDAZOLONEPROPIONASE"/>
    <property type="match status" value="1"/>
</dbReference>
<dbReference type="GO" id="GO:0016810">
    <property type="term" value="F:hydrolase activity, acting on carbon-nitrogen (but not peptide) bonds"/>
    <property type="evidence" value="ECO:0007669"/>
    <property type="project" value="InterPro"/>
</dbReference>
<evidence type="ECO:0000259" key="2">
    <source>
        <dbReference type="Pfam" id="PF07969"/>
    </source>
</evidence>
<accession>A0AAW0D1P8</accession>
<reference evidence="3 4" key="1">
    <citation type="journal article" date="2024" name="J Genomics">
        <title>Draft genome sequencing and assembly of Favolaschia claudopus CIRM-BRFM 2984 isolated from oak limbs.</title>
        <authorList>
            <person name="Navarro D."/>
            <person name="Drula E."/>
            <person name="Chaduli D."/>
            <person name="Cazenave R."/>
            <person name="Ahrendt S."/>
            <person name="Wang J."/>
            <person name="Lipzen A."/>
            <person name="Daum C."/>
            <person name="Barry K."/>
            <person name="Grigoriev I.V."/>
            <person name="Favel A."/>
            <person name="Rosso M.N."/>
            <person name="Martin F."/>
        </authorList>
    </citation>
    <scope>NUCLEOTIDE SEQUENCE [LARGE SCALE GENOMIC DNA]</scope>
    <source>
        <strain evidence="3 4">CIRM-BRFM 2984</strain>
    </source>
</reference>
<dbReference type="AlphaFoldDB" id="A0AAW0D1P8"/>
<protein>
    <submittedName>
        <fullName evidence="3">Amidohydro-3 domain-containing protein</fullName>
    </submittedName>
</protein>
<evidence type="ECO:0000313" key="4">
    <source>
        <dbReference type="Proteomes" id="UP001362999"/>
    </source>
</evidence>
<feature type="domain" description="Amidohydrolase 3" evidence="2">
    <location>
        <begin position="125"/>
        <end position="605"/>
    </location>
</feature>
<proteinExistence type="predicted"/>
<evidence type="ECO:0000256" key="1">
    <source>
        <dbReference type="SAM" id="MobiDB-lite"/>
    </source>
</evidence>
<sequence length="609" mass="65957">MPQVSSGSKKSTDKLEADNTPPAQSSSLVSKLLAHPSVAILGLSILVSGAAILFSNSASSPAAFQAGSAYALCSRQANIYTVDDSNSKVECIVVNNSLILHSGSRASVKQLYGPVPVTTLPTHAIVVPGLSDSHGHLLEYGASKQLPLEGTSTINETVDRVRSYILSTPSLLEDRNAVIRGGGWDHTSWPGSAWPTADDLEADPVLRGRPIVLQSKDCHALWVSRRVLELSVSEKPFPASVDGGVVLRDERGEPTGMMLDNAQELLNLPALTETDLQQRFRAAANDALRYGLTSVHDAGLDPASLDFFFRQAANGKLPIRVYAMRFFNETAEYWGNTTSQYFGGENRLTARSVKIFADGALRTGGSALYEPYTDNPSTSGFMRLPEEVFFDVIPRFLRDGWQVNVHAIGDRANGIVLDAFEASLQGVGVNVTALRPRLEHAQLMTKEDMRRVGRLGVIASVQPTHAISDMWYAQDRLGPERIKGLYAFRSFIDAGARLTLGSDFPVETMNPLATFYAAITRTSIQGDSPHGPGGWFPEERLTRVEALRGMTIDPAYASFTEPTLGSLEPGKRADFTVLSRDIMHIPAKEILDVEVVATVIDGEVAFGGL</sequence>
<dbReference type="InterPro" id="IPR013108">
    <property type="entry name" value="Amidohydro_3"/>
</dbReference>
<dbReference type="Pfam" id="PF07969">
    <property type="entry name" value="Amidohydro_3"/>
    <property type="match status" value="1"/>
</dbReference>
<dbReference type="Gene3D" id="2.30.40.10">
    <property type="entry name" value="Urease, subunit C, domain 1"/>
    <property type="match status" value="1"/>
</dbReference>
<gene>
    <name evidence="3" type="ORF">R3P38DRAFT_2883365</name>
</gene>
<keyword evidence="4" id="KW-1185">Reference proteome</keyword>
<dbReference type="Proteomes" id="UP001362999">
    <property type="component" value="Unassembled WGS sequence"/>
</dbReference>
<dbReference type="PANTHER" id="PTHR22642:SF2">
    <property type="entry name" value="PROTEIN LONG AFTER FAR-RED 3"/>
    <property type="match status" value="1"/>
</dbReference>
<dbReference type="Gene3D" id="3.10.310.70">
    <property type="match status" value="1"/>
</dbReference>
<feature type="region of interest" description="Disordered" evidence="1">
    <location>
        <begin position="1"/>
        <end position="23"/>
    </location>
</feature>
<dbReference type="SUPFAM" id="SSF51338">
    <property type="entry name" value="Composite domain of metallo-dependent hydrolases"/>
    <property type="match status" value="1"/>
</dbReference>
<dbReference type="Gene3D" id="3.20.20.140">
    <property type="entry name" value="Metal-dependent hydrolases"/>
    <property type="match status" value="1"/>
</dbReference>
<dbReference type="InterPro" id="IPR032466">
    <property type="entry name" value="Metal_Hydrolase"/>
</dbReference>
<organism evidence="3 4">
    <name type="scientific">Favolaschia claudopus</name>
    <dbReference type="NCBI Taxonomy" id="2862362"/>
    <lineage>
        <taxon>Eukaryota</taxon>
        <taxon>Fungi</taxon>
        <taxon>Dikarya</taxon>
        <taxon>Basidiomycota</taxon>
        <taxon>Agaricomycotina</taxon>
        <taxon>Agaricomycetes</taxon>
        <taxon>Agaricomycetidae</taxon>
        <taxon>Agaricales</taxon>
        <taxon>Marasmiineae</taxon>
        <taxon>Mycenaceae</taxon>
        <taxon>Favolaschia</taxon>
    </lineage>
</organism>
<dbReference type="EMBL" id="JAWWNJ010000011">
    <property type="protein sequence ID" value="KAK7045300.1"/>
    <property type="molecule type" value="Genomic_DNA"/>
</dbReference>
<comment type="caution">
    <text evidence="3">The sequence shown here is derived from an EMBL/GenBank/DDBJ whole genome shotgun (WGS) entry which is preliminary data.</text>
</comment>
<dbReference type="SUPFAM" id="SSF51556">
    <property type="entry name" value="Metallo-dependent hydrolases"/>
    <property type="match status" value="1"/>
</dbReference>
<dbReference type="InterPro" id="IPR033932">
    <property type="entry name" value="YtcJ-like"/>
</dbReference>
<dbReference type="InterPro" id="IPR011059">
    <property type="entry name" value="Metal-dep_hydrolase_composite"/>
</dbReference>
<dbReference type="CDD" id="cd01300">
    <property type="entry name" value="YtcJ_like"/>
    <property type="match status" value="1"/>
</dbReference>